<feature type="domain" description="UspA" evidence="1">
    <location>
        <begin position="6"/>
        <end position="149"/>
    </location>
</feature>
<dbReference type="KEGG" id="csv:101211959"/>
<evidence type="ECO:0000259" key="1">
    <source>
        <dbReference type="Pfam" id="PF00582"/>
    </source>
</evidence>
<dbReference type="PANTHER" id="PTHR46553">
    <property type="entry name" value="ADENINE NUCLEOTIDE ALPHA HYDROLASES-LIKE SUPERFAMILY PROTEIN"/>
    <property type="match status" value="1"/>
</dbReference>
<name>A0A0A0LAL5_CUCSA</name>
<dbReference type="OMA" id="ICIEHNV"/>
<keyword evidence="3" id="KW-1185">Reference proteome</keyword>
<dbReference type="PRINTS" id="PR01438">
    <property type="entry name" value="UNVRSLSTRESS"/>
</dbReference>
<dbReference type="InterPro" id="IPR006015">
    <property type="entry name" value="Universal_stress_UspA"/>
</dbReference>
<reference evidence="2 3" key="1">
    <citation type="journal article" date="2009" name="Nat. Genet.">
        <title>The genome of the cucumber, Cucumis sativus L.</title>
        <authorList>
            <person name="Huang S."/>
            <person name="Li R."/>
            <person name="Zhang Z."/>
            <person name="Li L."/>
            <person name="Gu X."/>
            <person name="Fan W."/>
            <person name="Lucas W.J."/>
            <person name="Wang X."/>
            <person name="Xie B."/>
            <person name="Ni P."/>
            <person name="Ren Y."/>
            <person name="Zhu H."/>
            <person name="Li J."/>
            <person name="Lin K."/>
            <person name="Jin W."/>
            <person name="Fei Z."/>
            <person name="Li G."/>
            <person name="Staub J."/>
            <person name="Kilian A."/>
            <person name="van der Vossen E.A."/>
            <person name="Wu Y."/>
            <person name="Guo J."/>
            <person name="He J."/>
            <person name="Jia Z."/>
            <person name="Ren Y."/>
            <person name="Tian G."/>
            <person name="Lu Y."/>
            <person name="Ruan J."/>
            <person name="Qian W."/>
            <person name="Wang M."/>
            <person name="Huang Q."/>
            <person name="Li B."/>
            <person name="Xuan Z."/>
            <person name="Cao J."/>
            <person name="Asan"/>
            <person name="Wu Z."/>
            <person name="Zhang J."/>
            <person name="Cai Q."/>
            <person name="Bai Y."/>
            <person name="Zhao B."/>
            <person name="Han Y."/>
            <person name="Li Y."/>
            <person name="Li X."/>
            <person name="Wang S."/>
            <person name="Shi Q."/>
            <person name="Liu S."/>
            <person name="Cho W.K."/>
            <person name="Kim J.Y."/>
            <person name="Xu Y."/>
            <person name="Heller-Uszynska K."/>
            <person name="Miao H."/>
            <person name="Cheng Z."/>
            <person name="Zhang S."/>
            <person name="Wu J."/>
            <person name="Yang Y."/>
            <person name="Kang H."/>
            <person name="Li M."/>
            <person name="Liang H."/>
            <person name="Ren X."/>
            <person name="Shi Z."/>
            <person name="Wen M."/>
            <person name="Jian M."/>
            <person name="Yang H."/>
            <person name="Zhang G."/>
            <person name="Yang Z."/>
            <person name="Chen R."/>
            <person name="Liu S."/>
            <person name="Li J."/>
            <person name="Ma L."/>
            <person name="Liu H."/>
            <person name="Zhou Y."/>
            <person name="Zhao J."/>
            <person name="Fang X."/>
            <person name="Li G."/>
            <person name="Fang L."/>
            <person name="Li Y."/>
            <person name="Liu D."/>
            <person name="Zheng H."/>
            <person name="Zhang Y."/>
            <person name="Qin N."/>
            <person name="Li Z."/>
            <person name="Yang G."/>
            <person name="Yang S."/>
            <person name="Bolund L."/>
            <person name="Kristiansen K."/>
            <person name="Zheng H."/>
            <person name="Li S."/>
            <person name="Zhang X."/>
            <person name="Yang H."/>
            <person name="Wang J."/>
            <person name="Sun R."/>
            <person name="Zhang B."/>
            <person name="Jiang S."/>
            <person name="Wang J."/>
            <person name="Du Y."/>
            <person name="Li S."/>
        </authorList>
    </citation>
    <scope>NUCLEOTIDE SEQUENCE [LARGE SCALE GENOMIC DNA]</scope>
    <source>
        <strain evidence="3">cv. 9930</strain>
    </source>
</reference>
<evidence type="ECO:0000313" key="3">
    <source>
        <dbReference type="Proteomes" id="UP000029981"/>
    </source>
</evidence>
<reference evidence="2 3" key="2">
    <citation type="journal article" date="2009" name="PLoS ONE">
        <title>An integrated genetic and cytogenetic map of the cucumber genome.</title>
        <authorList>
            <person name="Ren Y."/>
            <person name="Zhang Z."/>
            <person name="Liu J."/>
            <person name="Staub J.E."/>
            <person name="Han Y."/>
            <person name="Cheng Z."/>
            <person name="Li X."/>
            <person name="Lu J."/>
            <person name="Miao H."/>
            <person name="Kang H."/>
            <person name="Xie B."/>
            <person name="Gu X."/>
            <person name="Wang X."/>
            <person name="Du Y."/>
            <person name="Jin W."/>
            <person name="Huang S."/>
        </authorList>
    </citation>
    <scope>NUCLEOTIDE SEQUENCE [LARGE SCALE GENOMIC DNA]</scope>
    <source>
        <strain evidence="3">cv. 9930</strain>
    </source>
</reference>
<reference evidence="2 3" key="3">
    <citation type="journal article" date="2010" name="BMC Genomics">
        <title>Transcriptome sequencing and comparative analysis of cucumber flowers with different sex types.</title>
        <authorList>
            <person name="Guo S."/>
            <person name="Zheng Y."/>
            <person name="Joung J.G."/>
            <person name="Liu S."/>
            <person name="Zhang Z."/>
            <person name="Crasta O.R."/>
            <person name="Sobral B.W."/>
            <person name="Xu Y."/>
            <person name="Huang S."/>
            <person name="Fei Z."/>
        </authorList>
    </citation>
    <scope>NUCLEOTIDE SEQUENCE [LARGE SCALE GENOMIC DNA]</scope>
    <source>
        <strain evidence="3">cv. 9930</strain>
    </source>
</reference>
<dbReference type="OrthoDB" id="843225at2759"/>
<reference evidence="2 3" key="4">
    <citation type="journal article" date="2011" name="BMC Genomics">
        <title>RNA-Seq improves annotation of protein-coding genes in the cucumber genome.</title>
        <authorList>
            <person name="Li Z."/>
            <person name="Zhang Z."/>
            <person name="Yan P."/>
            <person name="Huang S."/>
            <person name="Fei Z."/>
            <person name="Lin K."/>
        </authorList>
    </citation>
    <scope>NUCLEOTIDE SEQUENCE [LARGE SCALE GENOMIC DNA]</scope>
    <source>
        <strain evidence="3">cv. 9930</strain>
    </source>
</reference>
<dbReference type="PANTHER" id="PTHR46553:SF3">
    <property type="entry name" value="ADENINE NUCLEOTIDE ALPHA HYDROLASES-LIKE SUPERFAMILY PROTEIN"/>
    <property type="match status" value="1"/>
</dbReference>
<dbReference type="InterPro" id="IPR006016">
    <property type="entry name" value="UspA"/>
</dbReference>
<dbReference type="Pfam" id="PF00582">
    <property type="entry name" value="Usp"/>
    <property type="match status" value="1"/>
</dbReference>
<sequence length="156" mass="17218">MAEQVMVIGVDESEHSFYALDWTLQHFFRPNATPYKLTIVNATLPSIPHGAAFLGSPNLMPTIDADLKKLTNRTVQRAKDICIEHNVQSVETEVVEGDARNVLCDSVEKFHASILIVGSHDYGVVKKMGLGSVSDYCAQHAHCSVMIVKRPPKPMT</sequence>
<dbReference type="EMBL" id="CM002924">
    <property type="protein sequence ID" value="KGN57116.1"/>
    <property type="molecule type" value="Genomic_DNA"/>
</dbReference>
<dbReference type="Proteomes" id="UP000029981">
    <property type="component" value="Chromosome 3"/>
</dbReference>
<dbReference type="Gene3D" id="3.40.50.620">
    <property type="entry name" value="HUPs"/>
    <property type="match status" value="1"/>
</dbReference>
<organism evidence="2 3">
    <name type="scientific">Cucumis sativus</name>
    <name type="common">Cucumber</name>
    <dbReference type="NCBI Taxonomy" id="3659"/>
    <lineage>
        <taxon>Eukaryota</taxon>
        <taxon>Viridiplantae</taxon>
        <taxon>Streptophyta</taxon>
        <taxon>Embryophyta</taxon>
        <taxon>Tracheophyta</taxon>
        <taxon>Spermatophyta</taxon>
        <taxon>Magnoliopsida</taxon>
        <taxon>eudicotyledons</taxon>
        <taxon>Gunneridae</taxon>
        <taxon>Pentapetalae</taxon>
        <taxon>rosids</taxon>
        <taxon>fabids</taxon>
        <taxon>Cucurbitales</taxon>
        <taxon>Cucurbitaceae</taxon>
        <taxon>Benincaseae</taxon>
        <taxon>Cucumis</taxon>
    </lineage>
</organism>
<accession>A0A0A0LAL5</accession>
<dbReference type="Gramene" id="KGN57116">
    <property type="protein sequence ID" value="KGN57116"/>
    <property type="gene ID" value="Csa_3G154380"/>
</dbReference>
<dbReference type="CDD" id="cd23659">
    <property type="entry name" value="USP_At3g01520-like"/>
    <property type="match status" value="1"/>
</dbReference>
<dbReference type="InterPro" id="IPR014729">
    <property type="entry name" value="Rossmann-like_a/b/a_fold"/>
</dbReference>
<dbReference type="STRING" id="3659.A0A0A0LAL5"/>
<evidence type="ECO:0000313" key="2">
    <source>
        <dbReference type="EMBL" id="KGN57116.1"/>
    </source>
</evidence>
<proteinExistence type="predicted"/>
<dbReference type="SUPFAM" id="SSF52402">
    <property type="entry name" value="Adenine nucleotide alpha hydrolases-like"/>
    <property type="match status" value="1"/>
</dbReference>
<gene>
    <name evidence="2" type="ORF">Csa_3G154380</name>
</gene>
<protein>
    <recommendedName>
        <fullName evidence="1">UspA domain-containing protein</fullName>
    </recommendedName>
</protein>
<dbReference type="AlphaFoldDB" id="A0A0A0LAL5"/>
<dbReference type="eggNOG" id="ENOG502RXKR">
    <property type="taxonomic scope" value="Eukaryota"/>
</dbReference>